<name>A0A9N9K2Q0_9GLOM</name>
<evidence type="ECO:0000313" key="1">
    <source>
        <dbReference type="EMBL" id="CAG8805044.1"/>
    </source>
</evidence>
<dbReference type="EMBL" id="CAJVQA010033885">
    <property type="protein sequence ID" value="CAG8805044.1"/>
    <property type="molecule type" value="Genomic_DNA"/>
</dbReference>
<dbReference type="OrthoDB" id="2440769at2759"/>
<evidence type="ECO:0000313" key="2">
    <source>
        <dbReference type="Proteomes" id="UP000789759"/>
    </source>
</evidence>
<feature type="non-terminal residue" evidence="1">
    <location>
        <position position="142"/>
    </location>
</feature>
<gene>
    <name evidence="1" type="ORF">CPELLU_LOCUS18060</name>
</gene>
<protein>
    <submittedName>
        <fullName evidence="1">3360_t:CDS:1</fullName>
    </submittedName>
</protein>
<accession>A0A9N9K2Q0</accession>
<dbReference type="Proteomes" id="UP000789759">
    <property type="component" value="Unassembled WGS sequence"/>
</dbReference>
<sequence>GHEHNKIEPKYQYQTGSNYSNIKITSSLAVTSLYQKLFSSSKTKFFGLYILGYNEDKLLELSLKSIQFCLFAFKVKKYLVYVTSLEIENDINMIRAGKTPNDIWKNVSLYKKFCRTQLFGLEHLLTQKIISNQYTPTCIAIA</sequence>
<comment type="caution">
    <text evidence="1">The sequence shown here is derived from an EMBL/GenBank/DDBJ whole genome shotgun (WGS) entry which is preliminary data.</text>
</comment>
<dbReference type="AlphaFoldDB" id="A0A9N9K2Q0"/>
<proteinExistence type="predicted"/>
<organism evidence="1 2">
    <name type="scientific">Cetraspora pellucida</name>
    <dbReference type="NCBI Taxonomy" id="1433469"/>
    <lineage>
        <taxon>Eukaryota</taxon>
        <taxon>Fungi</taxon>
        <taxon>Fungi incertae sedis</taxon>
        <taxon>Mucoromycota</taxon>
        <taxon>Glomeromycotina</taxon>
        <taxon>Glomeromycetes</taxon>
        <taxon>Diversisporales</taxon>
        <taxon>Gigasporaceae</taxon>
        <taxon>Cetraspora</taxon>
    </lineage>
</organism>
<reference evidence="1" key="1">
    <citation type="submission" date="2021-06" db="EMBL/GenBank/DDBJ databases">
        <authorList>
            <person name="Kallberg Y."/>
            <person name="Tangrot J."/>
            <person name="Rosling A."/>
        </authorList>
    </citation>
    <scope>NUCLEOTIDE SEQUENCE</scope>
    <source>
        <strain evidence="1">FL966</strain>
    </source>
</reference>
<keyword evidence="2" id="KW-1185">Reference proteome</keyword>